<dbReference type="PROSITE" id="PS51123">
    <property type="entry name" value="OMPA_2"/>
    <property type="match status" value="1"/>
</dbReference>
<gene>
    <name evidence="3" type="ORF">THIOM_002706</name>
</gene>
<evidence type="ECO:0000313" key="4">
    <source>
        <dbReference type="Proteomes" id="UP000076962"/>
    </source>
</evidence>
<evidence type="ECO:0000256" key="1">
    <source>
        <dbReference type="PROSITE-ProRule" id="PRU00473"/>
    </source>
</evidence>
<protein>
    <submittedName>
        <fullName evidence="3">OmpA/MotB</fullName>
    </submittedName>
</protein>
<organism evidence="3 4">
    <name type="scientific">Candidatus Thiomargarita nelsonii</name>
    <dbReference type="NCBI Taxonomy" id="1003181"/>
    <lineage>
        <taxon>Bacteria</taxon>
        <taxon>Pseudomonadati</taxon>
        <taxon>Pseudomonadota</taxon>
        <taxon>Gammaproteobacteria</taxon>
        <taxon>Thiotrichales</taxon>
        <taxon>Thiotrichaceae</taxon>
        <taxon>Thiomargarita</taxon>
    </lineage>
</organism>
<proteinExistence type="predicted"/>
<keyword evidence="4" id="KW-1185">Reference proteome</keyword>
<feature type="domain" description="OmpA-like" evidence="2">
    <location>
        <begin position="1"/>
        <end position="121"/>
    </location>
</feature>
<dbReference type="Proteomes" id="UP000076962">
    <property type="component" value="Unassembled WGS sequence"/>
</dbReference>
<dbReference type="InterPro" id="IPR036737">
    <property type="entry name" value="OmpA-like_sf"/>
</dbReference>
<accession>A0A176S0H2</accession>
<keyword evidence="1" id="KW-0472">Membrane</keyword>
<dbReference type="GO" id="GO:0016020">
    <property type="term" value="C:membrane"/>
    <property type="evidence" value="ECO:0007669"/>
    <property type="project" value="UniProtKB-UniRule"/>
</dbReference>
<evidence type="ECO:0000259" key="2">
    <source>
        <dbReference type="PROSITE" id="PS51123"/>
    </source>
</evidence>
<dbReference type="AlphaFoldDB" id="A0A176S0H2"/>
<dbReference type="InterPro" id="IPR006665">
    <property type="entry name" value="OmpA-like"/>
</dbReference>
<name>A0A176S0H2_9GAMM</name>
<dbReference type="Gene3D" id="3.30.1330.60">
    <property type="entry name" value="OmpA-like domain"/>
    <property type="match status" value="1"/>
</dbReference>
<feature type="non-terminal residue" evidence="3">
    <location>
        <position position="1"/>
    </location>
</feature>
<dbReference type="SUPFAM" id="SSF103088">
    <property type="entry name" value="OmpA-like"/>
    <property type="match status" value="1"/>
</dbReference>
<dbReference type="EMBL" id="LUTY01001576">
    <property type="protein sequence ID" value="OAD21520.1"/>
    <property type="molecule type" value="Genomic_DNA"/>
</dbReference>
<evidence type="ECO:0000313" key="3">
    <source>
        <dbReference type="EMBL" id="OAD21520.1"/>
    </source>
</evidence>
<reference evidence="3 4" key="1">
    <citation type="submission" date="2016-05" db="EMBL/GenBank/DDBJ databases">
        <title>Single-cell genome of chain-forming Candidatus Thiomargarita nelsonii and comparison to other large sulfur-oxidizing bacteria.</title>
        <authorList>
            <person name="Winkel M."/>
            <person name="Salman V."/>
            <person name="Woyke T."/>
            <person name="Schulz-Vogt H."/>
            <person name="Richter M."/>
            <person name="Flood B."/>
            <person name="Bailey J."/>
            <person name="Amann R."/>
            <person name="Mussmann M."/>
        </authorList>
    </citation>
    <scope>NUCLEOTIDE SEQUENCE [LARGE SCALE GENOMIC DNA]</scope>
    <source>
        <strain evidence="3 4">THI036</strain>
    </source>
</reference>
<sequence>QGIEKSKIYFDNESAIFLAGQERALNALVEDVQQLLVLSQALHQSVRLQIIGNNDGRGSKIYNQGLVQQRAQMLFDWLHRHGIEKDKLMIIPPPVIRFGENKANPSQRKVNFQVIFEEAPR</sequence>
<comment type="caution">
    <text evidence="3">The sequence shown here is derived from an EMBL/GenBank/DDBJ whole genome shotgun (WGS) entry which is preliminary data.</text>
</comment>